<dbReference type="PANTHER" id="PTHR36183:SF2">
    <property type="entry name" value="BETA-GLUCURONIDASE C-TERMINAL DOMAIN-CONTAINING PROTEIN"/>
    <property type="match status" value="1"/>
</dbReference>
<comment type="caution">
    <text evidence="2">The sequence shown here is derived from an EMBL/GenBank/DDBJ whole genome shotgun (WGS) entry which is preliminary data.</text>
</comment>
<proteinExistence type="predicted"/>
<evidence type="ECO:0000256" key="1">
    <source>
        <dbReference type="SAM" id="SignalP"/>
    </source>
</evidence>
<dbReference type="EMBL" id="JBAHYK010002208">
    <property type="protein sequence ID" value="KAL0565572.1"/>
    <property type="molecule type" value="Genomic_DNA"/>
</dbReference>
<keyword evidence="1" id="KW-0732">Signal</keyword>
<sequence length="172" mass="18529">MPLLPIAILLIGAITPFTSGTTISLQINPPETAVPVASDLVSFSIEQDRWTDWAGLDSRNEFFFNTLDNIAQIAGKPPQIRIGADSADKTNFDPEVTVPQVAFPEPDALTPYPEAESVVVGDAYYQAARFLPPDTQVTWTVNLGQQNLTAAFLEAQAIANAFALPEIKDAGI</sequence>
<reference evidence="2 3" key="1">
    <citation type="submission" date="2024-02" db="EMBL/GenBank/DDBJ databases">
        <title>A draft genome for the cacao thread blight pathogen Marasmius crinis-equi.</title>
        <authorList>
            <person name="Cohen S.P."/>
            <person name="Baruah I.K."/>
            <person name="Amoako-Attah I."/>
            <person name="Bukari Y."/>
            <person name="Meinhardt L.W."/>
            <person name="Bailey B.A."/>
        </authorList>
    </citation>
    <scope>NUCLEOTIDE SEQUENCE [LARGE SCALE GENOMIC DNA]</scope>
    <source>
        <strain evidence="2 3">GH-76</strain>
    </source>
</reference>
<feature type="chain" id="PRO_5046265034" evidence="1">
    <location>
        <begin position="21"/>
        <end position="172"/>
    </location>
</feature>
<dbReference type="Gene3D" id="3.20.20.80">
    <property type="entry name" value="Glycosidases"/>
    <property type="match status" value="1"/>
</dbReference>
<accession>A0ABR3ERU6</accession>
<evidence type="ECO:0000313" key="2">
    <source>
        <dbReference type="EMBL" id="KAL0565572.1"/>
    </source>
</evidence>
<organism evidence="2 3">
    <name type="scientific">Marasmius crinis-equi</name>
    <dbReference type="NCBI Taxonomy" id="585013"/>
    <lineage>
        <taxon>Eukaryota</taxon>
        <taxon>Fungi</taxon>
        <taxon>Dikarya</taxon>
        <taxon>Basidiomycota</taxon>
        <taxon>Agaricomycotina</taxon>
        <taxon>Agaricomycetes</taxon>
        <taxon>Agaricomycetidae</taxon>
        <taxon>Agaricales</taxon>
        <taxon>Marasmiineae</taxon>
        <taxon>Marasmiaceae</taxon>
        <taxon>Marasmius</taxon>
    </lineage>
</organism>
<feature type="non-terminal residue" evidence="2">
    <location>
        <position position="172"/>
    </location>
</feature>
<gene>
    <name evidence="2" type="ORF">V5O48_016448</name>
</gene>
<dbReference type="InterPro" id="IPR052974">
    <property type="entry name" value="GH79_Enzymes"/>
</dbReference>
<protein>
    <submittedName>
        <fullName evidence="2">Uncharacterized protein</fullName>
    </submittedName>
</protein>
<dbReference type="Proteomes" id="UP001465976">
    <property type="component" value="Unassembled WGS sequence"/>
</dbReference>
<evidence type="ECO:0000313" key="3">
    <source>
        <dbReference type="Proteomes" id="UP001465976"/>
    </source>
</evidence>
<dbReference type="PANTHER" id="PTHR36183">
    <property type="entry name" value="BETA-GLUCURONIDASE"/>
    <property type="match status" value="1"/>
</dbReference>
<name>A0ABR3ERU6_9AGAR</name>
<feature type="signal peptide" evidence="1">
    <location>
        <begin position="1"/>
        <end position="20"/>
    </location>
</feature>
<keyword evidence="3" id="KW-1185">Reference proteome</keyword>